<dbReference type="Proteomes" id="UP000631114">
    <property type="component" value="Unassembled WGS sequence"/>
</dbReference>
<dbReference type="Pfam" id="PF01535">
    <property type="entry name" value="PPR"/>
    <property type="match status" value="1"/>
</dbReference>
<protein>
    <recommendedName>
        <fullName evidence="5">Pentatricopeptide repeat-containing protein</fullName>
    </recommendedName>
</protein>
<keyword evidence="4" id="KW-1185">Reference proteome</keyword>
<evidence type="ECO:0008006" key="5">
    <source>
        <dbReference type="Google" id="ProtNLM"/>
    </source>
</evidence>
<dbReference type="PANTHER" id="PTHR47926:SF453">
    <property type="entry name" value="PENTATRICOPEPTIDE REPEAT (PPR) SUPERFAMILY PROTEIN"/>
    <property type="match status" value="1"/>
</dbReference>
<dbReference type="FunFam" id="1.25.40.10:FF:000344">
    <property type="entry name" value="Pentatricopeptide repeat-containing protein"/>
    <property type="match status" value="1"/>
</dbReference>
<gene>
    <name evidence="3" type="ORF">IFM89_016371</name>
</gene>
<dbReference type="EMBL" id="JADFTS010000007">
    <property type="protein sequence ID" value="KAF9597230.1"/>
    <property type="molecule type" value="Genomic_DNA"/>
</dbReference>
<dbReference type="InterPro" id="IPR011990">
    <property type="entry name" value="TPR-like_helical_dom_sf"/>
</dbReference>
<proteinExistence type="predicted"/>
<feature type="repeat" description="PPR" evidence="2">
    <location>
        <begin position="212"/>
        <end position="246"/>
    </location>
</feature>
<feature type="repeat" description="PPR" evidence="2">
    <location>
        <begin position="383"/>
        <end position="413"/>
    </location>
</feature>
<dbReference type="GO" id="GO:0009451">
    <property type="term" value="P:RNA modification"/>
    <property type="evidence" value="ECO:0007669"/>
    <property type="project" value="InterPro"/>
</dbReference>
<evidence type="ECO:0000256" key="2">
    <source>
        <dbReference type="PROSITE-ProRule" id="PRU00708"/>
    </source>
</evidence>
<dbReference type="GO" id="GO:0003723">
    <property type="term" value="F:RNA binding"/>
    <property type="evidence" value="ECO:0007669"/>
    <property type="project" value="InterPro"/>
</dbReference>
<dbReference type="InterPro" id="IPR002885">
    <property type="entry name" value="PPR_rpt"/>
</dbReference>
<dbReference type="Pfam" id="PF13041">
    <property type="entry name" value="PPR_2"/>
    <property type="match status" value="3"/>
</dbReference>
<accession>A0A835HBD8</accession>
<dbReference type="AlphaFoldDB" id="A0A835HBD8"/>
<feature type="repeat" description="PPR" evidence="2">
    <location>
        <begin position="146"/>
        <end position="176"/>
    </location>
</feature>
<dbReference type="Pfam" id="PF12854">
    <property type="entry name" value="PPR_1"/>
    <property type="match status" value="1"/>
</dbReference>
<dbReference type="OrthoDB" id="185373at2759"/>
<evidence type="ECO:0000313" key="3">
    <source>
        <dbReference type="EMBL" id="KAF9597230.1"/>
    </source>
</evidence>
<dbReference type="NCBIfam" id="TIGR00756">
    <property type="entry name" value="PPR"/>
    <property type="match status" value="5"/>
</dbReference>
<feature type="repeat" description="PPR" evidence="2">
    <location>
        <begin position="177"/>
        <end position="211"/>
    </location>
</feature>
<evidence type="ECO:0000313" key="4">
    <source>
        <dbReference type="Proteomes" id="UP000631114"/>
    </source>
</evidence>
<dbReference type="PANTHER" id="PTHR47926">
    <property type="entry name" value="PENTATRICOPEPTIDE REPEAT-CONTAINING PROTEIN"/>
    <property type="match status" value="1"/>
</dbReference>
<organism evidence="3 4">
    <name type="scientific">Coptis chinensis</name>
    <dbReference type="NCBI Taxonomy" id="261450"/>
    <lineage>
        <taxon>Eukaryota</taxon>
        <taxon>Viridiplantae</taxon>
        <taxon>Streptophyta</taxon>
        <taxon>Embryophyta</taxon>
        <taxon>Tracheophyta</taxon>
        <taxon>Spermatophyta</taxon>
        <taxon>Magnoliopsida</taxon>
        <taxon>Ranunculales</taxon>
        <taxon>Ranunculaceae</taxon>
        <taxon>Coptidoideae</taxon>
        <taxon>Coptis</taxon>
    </lineage>
</organism>
<dbReference type="PROSITE" id="PS51375">
    <property type="entry name" value="PPR"/>
    <property type="match status" value="6"/>
</dbReference>
<keyword evidence="1" id="KW-0677">Repeat</keyword>
<name>A0A835HBD8_9MAGN</name>
<feature type="repeat" description="PPR" evidence="2">
    <location>
        <begin position="348"/>
        <end position="382"/>
    </location>
</feature>
<sequence length="534" mass="59591">MSKSSLYICFYNLGVILERCMKAKAMKPSKQLHAVFLVTGMDMETRSLNSKLVGMYAGCGDMSSASAVFERMRKPTVFAWNWMILASAFQGHCKRAMGYFLGMQRDGAFPNKFTFSCVLKACVGLMDLSIGRQLHCMINIMGFESDVSVVNALLDMYCKCGRLDVACKLFDKMTYRDVASWTSMICGYSHAGNMNQSLLLFEQMSSEGVEPNEFTWNVIISGYAHSGDCNGALELFSRMRNRGLTPDLVTWNATIAGLVQNNRNVEALTLFSKMLALELKPNAVTISGLLPGCGSAGSIHRGKQLHGLMYRRRLHLNIFTATALIDMYAKCGFVREARGVFDQIEVKNTASWNAMIGCYGKHGLVDDSILLFERMKEEGVKANQITYTCILSACSHAGLVDKGWEIFKSMEKSSDIELCNEHYACVVDLLGRVGKLEEAYGLIKEMPMEINDSIVGAFLNGCKIHGRSDLGKKMAEEILGMELKKPAKFIMHDIKEFLGSCLFDNPVFSSDVSQYKITSELMLKSHELRFLQQE</sequence>
<dbReference type="Gene3D" id="1.25.40.10">
    <property type="entry name" value="Tetratricopeptide repeat domain"/>
    <property type="match status" value="3"/>
</dbReference>
<feature type="repeat" description="PPR" evidence="2">
    <location>
        <begin position="247"/>
        <end position="281"/>
    </location>
</feature>
<dbReference type="FunFam" id="1.25.40.10:FF:000090">
    <property type="entry name" value="Pentatricopeptide repeat-containing protein, chloroplastic"/>
    <property type="match status" value="1"/>
</dbReference>
<dbReference type="InterPro" id="IPR046960">
    <property type="entry name" value="PPR_At4g14850-like_plant"/>
</dbReference>
<evidence type="ECO:0000256" key="1">
    <source>
        <dbReference type="ARBA" id="ARBA00022737"/>
    </source>
</evidence>
<comment type="caution">
    <text evidence="3">The sequence shown here is derived from an EMBL/GenBank/DDBJ whole genome shotgun (WGS) entry which is preliminary data.</text>
</comment>
<reference evidence="3 4" key="1">
    <citation type="submission" date="2020-10" db="EMBL/GenBank/DDBJ databases">
        <title>The Coptis chinensis genome and diversification of protoberbering-type alkaloids.</title>
        <authorList>
            <person name="Wang B."/>
            <person name="Shu S."/>
            <person name="Song C."/>
            <person name="Liu Y."/>
        </authorList>
    </citation>
    <scope>NUCLEOTIDE SEQUENCE [LARGE SCALE GENOMIC DNA]</scope>
    <source>
        <strain evidence="3">HL-2020</strain>
        <tissue evidence="3">Leaf</tissue>
    </source>
</reference>